<evidence type="ECO:0000313" key="1">
    <source>
        <dbReference type="EMBL" id="KAF8441325.1"/>
    </source>
</evidence>
<reference evidence="1" key="2">
    <citation type="journal article" date="2020" name="Nat. Commun.">
        <title>Large-scale genome sequencing of mycorrhizal fungi provides insights into the early evolution of symbiotic traits.</title>
        <authorList>
            <person name="Miyauchi S."/>
            <person name="Kiss E."/>
            <person name="Kuo A."/>
            <person name="Drula E."/>
            <person name="Kohler A."/>
            <person name="Sanchez-Garcia M."/>
            <person name="Morin E."/>
            <person name="Andreopoulos B."/>
            <person name="Barry K.W."/>
            <person name="Bonito G."/>
            <person name="Buee M."/>
            <person name="Carver A."/>
            <person name="Chen C."/>
            <person name="Cichocki N."/>
            <person name="Clum A."/>
            <person name="Culley D."/>
            <person name="Crous P.W."/>
            <person name="Fauchery L."/>
            <person name="Girlanda M."/>
            <person name="Hayes R.D."/>
            <person name="Keri Z."/>
            <person name="LaButti K."/>
            <person name="Lipzen A."/>
            <person name="Lombard V."/>
            <person name="Magnuson J."/>
            <person name="Maillard F."/>
            <person name="Murat C."/>
            <person name="Nolan M."/>
            <person name="Ohm R.A."/>
            <person name="Pangilinan J."/>
            <person name="Pereira M.F."/>
            <person name="Perotto S."/>
            <person name="Peter M."/>
            <person name="Pfister S."/>
            <person name="Riley R."/>
            <person name="Sitrit Y."/>
            <person name="Stielow J.B."/>
            <person name="Szollosi G."/>
            <person name="Zifcakova L."/>
            <person name="Stursova M."/>
            <person name="Spatafora J.W."/>
            <person name="Tedersoo L."/>
            <person name="Vaario L.M."/>
            <person name="Yamada A."/>
            <person name="Yan M."/>
            <person name="Wang P."/>
            <person name="Xu J."/>
            <person name="Bruns T."/>
            <person name="Baldrian P."/>
            <person name="Vilgalys R."/>
            <person name="Dunand C."/>
            <person name="Henrissat B."/>
            <person name="Grigoriev I.V."/>
            <person name="Hibbett D."/>
            <person name="Nagy L.G."/>
            <person name="Martin F.M."/>
        </authorList>
    </citation>
    <scope>NUCLEOTIDE SEQUENCE</scope>
    <source>
        <strain evidence="1">BED1</strain>
    </source>
</reference>
<protein>
    <submittedName>
        <fullName evidence="1">Uncharacterized protein</fullName>
    </submittedName>
</protein>
<accession>A0AAD4BW39</accession>
<dbReference type="EMBL" id="WHUW01000010">
    <property type="protein sequence ID" value="KAF8441325.1"/>
    <property type="molecule type" value="Genomic_DNA"/>
</dbReference>
<comment type="caution">
    <text evidence="1">The sequence shown here is derived from an EMBL/GenBank/DDBJ whole genome shotgun (WGS) entry which is preliminary data.</text>
</comment>
<organism evidence="1 2">
    <name type="scientific">Boletus edulis BED1</name>
    <dbReference type="NCBI Taxonomy" id="1328754"/>
    <lineage>
        <taxon>Eukaryota</taxon>
        <taxon>Fungi</taxon>
        <taxon>Dikarya</taxon>
        <taxon>Basidiomycota</taxon>
        <taxon>Agaricomycotina</taxon>
        <taxon>Agaricomycetes</taxon>
        <taxon>Agaricomycetidae</taxon>
        <taxon>Boletales</taxon>
        <taxon>Boletineae</taxon>
        <taxon>Boletaceae</taxon>
        <taxon>Boletoideae</taxon>
        <taxon>Boletus</taxon>
    </lineage>
</organism>
<keyword evidence="2" id="KW-1185">Reference proteome</keyword>
<name>A0AAD4BW39_BOLED</name>
<gene>
    <name evidence="1" type="ORF">L210DRAFT_874633</name>
</gene>
<evidence type="ECO:0000313" key="2">
    <source>
        <dbReference type="Proteomes" id="UP001194468"/>
    </source>
</evidence>
<proteinExistence type="predicted"/>
<dbReference type="AlphaFoldDB" id="A0AAD4BW39"/>
<reference evidence="1" key="1">
    <citation type="submission" date="2019-10" db="EMBL/GenBank/DDBJ databases">
        <authorList>
            <consortium name="DOE Joint Genome Institute"/>
            <person name="Kuo A."/>
            <person name="Miyauchi S."/>
            <person name="Kiss E."/>
            <person name="Drula E."/>
            <person name="Kohler A."/>
            <person name="Sanchez-Garcia M."/>
            <person name="Andreopoulos B."/>
            <person name="Barry K.W."/>
            <person name="Bonito G."/>
            <person name="Buee M."/>
            <person name="Carver A."/>
            <person name="Chen C."/>
            <person name="Cichocki N."/>
            <person name="Clum A."/>
            <person name="Culley D."/>
            <person name="Crous P.W."/>
            <person name="Fauchery L."/>
            <person name="Girlanda M."/>
            <person name="Hayes R."/>
            <person name="Keri Z."/>
            <person name="LaButti K."/>
            <person name="Lipzen A."/>
            <person name="Lombard V."/>
            <person name="Magnuson J."/>
            <person name="Maillard F."/>
            <person name="Morin E."/>
            <person name="Murat C."/>
            <person name="Nolan M."/>
            <person name="Ohm R."/>
            <person name="Pangilinan J."/>
            <person name="Pereira M."/>
            <person name="Perotto S."/>
            <person name="Peter M."/>
            <person name="Riley R."/>
            <person name="Sitrit Y."/>
            <person name="Stielow B."/>
            <person name="Szollosi G."/>
            <person name="Zifcakova L."/>
            <person name="Stursova M."/>
            <person name="Spatafora J.W."/>
            <person name="Tedersoo L."/>
            <person name="Vaario L.-M."/>
            <person name="Yamada A."/>
            <person name="Yan M."/>
            <person name="Wang P."/>
            <person name="Xu J."/>
            <person name="Bruns T."/>
            <person name="Baldrian P."/>
            <person name="Vilgalys R."/>
            <person name="Henrissat B."/>
            <person name="Grigoriev I.V."/>
            <person name="Hibbett D."/>
            <person name="Nagy L.G."/>
            <person name="Martin F.M."/>
        </authorList>
    </citation>
    <scope>NUCLEOTIDE SEQUENCE</scope>
    <source>
        <strain evidence="1">BED1</strain>
    </source>
</reference>
<sequence length="272" mass="30816">MTPALSAKYATSPDILKRTEFRRGKSADILVLKGDADAEFTLCGVYQVARNDFYFTPDANFDPANSFGSKFQDVKLSCRLTALTLSVFKFAQDDYPACTQNLLGLEKLIKHDKNDEVMSTLSQHLDKTQFKMMHSLFDVSPSLSKSHFTPLSYFHSEDDTLGQEFAMETWPVSARCVDSLKELFDTHDICPVPAFDSSGKLIPPSQYEARLKGVTVEVHFTLAHHFIKKIKRHVYSTQLRKLEVLRGPDPLPSSPFKRVRISATFTKSHSRR</sequence>
<dbReference type="Proteomes" id="UP001194468">
    <property type="component" value="Unassembled WGS sequence"/>
</dbReference>